<keyword evidence="3" id="KW-1185">Reference proteome</keyword>
<feature type="compositionally biased region" description="Basic and acidic residues" evidence="1">
    <location>
        <begin position="7"/>
        <end position="20"/>
    </location>
</feature>
<dbReference type="Proteomes" id="UP001143463">
    <property type="component" value="Unassembled WGS sequence"/>
</dbReference>
<gene>
    <name evidence="2" type="ORF">GCM10017577_46100</name>
</gene>
<reference evidence="2" key="2">
    <citation type="submission" date="2023-01" db="EMBL/GenBank/DDBJ databases">
        <authorList>
            <person name="Sun Q."/>
            <person name="Evtushenko L."/>
        </authorList>
    </citation>
    <scope>NUCLEOTIDE SEQUENCE</scope>
    <source>
        <strain evidence="2">VKM Ac-1069</strain>
    </source>
</reference>
<dbReference type="EMBL" id="BSFQ01000022">
    <property type="protein sequence ID" value="GLL13466.1"/>
    <property type="molecule type" value="Genomic_DNA"/>
</dbReference>
<evidence type="ECO:0000313" key="3">
    <source>
        <dbReference type="Proteomes" id="UP001143463"/>
    </source>
</evidence>
<name>A0A9W6NY79_9PSEU</name>
<evidence type="ECO:0000313" key="2">
    <source>
        <dbReference type="EMBL" id="GLL13466.1"/>
    </source>
</evidence>
<sequence length="68" mass="7267">MAAARTKKTDTRPAEAKPDAKQGSCKLPGCVHDAAHRGLCEAHWYTHRGLADVDPDAPKNEDEGVTVA</sequence>
<reference evidence="2" key="1">
    <citation type="journal article" date="2014" name="Int. J. Syst. Evol. Microbiol.">
        <title>Complete genome sequence of Corynebacterium casei LMG S-19264T (=DSM 44701T), isolated from a smear-ripened cheese.</title>
        <authorList>
            <consortium name="US DOE Joint Genome Institute (JGI-PGF)"/>
            <person name="Walter F."/>
            <person name="Albersmeier A."/>
            <person name="Kalinowski J."/>
            <person name="Ruckert C."/>
        </authorList>
    </citation>
    <scope>NUCLEOTIDE SEQUENCE</scope>
    <source>
        <strain evidence="2">VKM Ac-1069</strain>
    </source>
</reference>
<organism evidence="2 3">
    <name type="scientific">Pseudonocardia halophobica</name>
    <dbReference type="NCBI Taxonomy" id="29401"/>
    <lineage>
        <taxon>Bacteria</taxon>
        <taxon>Bacillati</taxon>
        <taxon>Actinomycetota</taxon>
        <taxon>Actinomycetes</taxon>
        <taxon>Pseudonocardiales</taxon>
        <taxon>Pseudonocardiaceae</taxon>
        <taxon>Pseudonocardia</taxon>
    </lineage>
</organism>
<proteinExistence type="predicted"/>
<evidence type="ECO:0000256" key="1">
    <source>
        <dbReference type="SAM" id="MobiDB-lite"/>
    </source>
</evidence>
<comment type="caution">
    <text evidence="2">The sequence shown here is derived from an EMBL/GenBank/DDBJ whole genome shotgun (WGS) entry which is preliminary data.</text>
</comment>
<protein>
    <submittedName>
        <fullName evidence="2">Uncharacterized protein</fullName>
    </submittedName>
</protein>
<dbReference type="RefSeq" id="WP_197040665.1">
    <property type="nucleotide sequence ID" value="NZ_BAAAUZ010000007.1"/>
</dbReference>
<feature type="region of interest" description="Disordered" evidence="1">
    <location>
        <begin position="1"/>
        <end position="26"/>
    </location>
</feature>
<dbReference type="AlphaFoldDB" id="A0A9W6NY79"/>
<accession>A0A9W6NY79</accession>